<keyword evidence="3" id="KW-1185">Reference proteome</keyword>
<reference evidence="2 3" key="1">
    <citation type="journal article" date="2012" name="J. Bacteriol.">
        <title>Draft genome sequence of Methanobacterium formicicum DSM 3637, an archaebacterium isolated from the methane producer amoeba Pelomyxa palustris.</title>
        <authorList>
            <person name="Gutierrez G."/>
        </authorList>
    </citation>
    <scope>NUCLEOTIDE SEQUENCE [LARGE SCALE GENOMIC DNA]</scope>
    <source>
        <strain evidence="3">DSM 3637 / PP1</strain>
    </source>
</reference>
<proteinExistence type="predicted"/>
<evidence type="ECO:0000313" key="3">
    <source>
        <dbReference type="Proteomes" id="UP000007360"/>
    </source>
</evidence>
<comment type="caution">
    <text evidence="2">The sequence shown here is derived from an EMBL/GenBank/DDBJ whole genome shotgun (WGS) entry which is preliminary data.</text>
</comment>
<dbReference type="Proteomes" id="UP000007360">
    <property type="component" value="Unassembled WGS sequence"/>
</dbReference>
<feature type="compositionally biased region" description="Polar residues" evidence="1">
    <location>
        <begin position="23"/>
        <end position="37"/>
    </location>
</feature>
<feature type="compositionally biased region" description="Gly residues" evidence="1">
    <location>
        <begin position="42"/>
        <end position="60"/>
    </location>
</feature>
<evidence type="ECO:0000313" key="2">
    <source>
        <dbReference type="EMBL" id="EKF85122.1"/>
    </source>
</evidence>
<gene>
    <name evidence="2" type="ORF">A994_09583</name>
</gene>
<dbReference type="OrthoDB" id="71372at2157"/>
<dbReference type="AlphaFoldDB" id="K2R1J3"/>
<dbReference type="RefSeq" id="WP_004031323.1">
    <property type="nucleotide sequence ID" value="NZ_AMPO01000009.1"/>
</dbReference>
<accession>K2R1J3</accession>
<feature type="region of interest" description="Disordered" evidence="1">
    <location>
        <begin position="23"/>
        <end position="75"/>
    </location>
</feature>
<dbReference type="PROSITE" id="PS51257">
    <property type="entry name" value="PROKAR_LIPOPROTEIN"/>
    <property type="match status" value="1"/>
</dbReference>
<organism evidence="2 3">
    <name type="scientific">Methanobacterium formicicum (strain DSM 3637 / PP1)</name>
    <dbReference type="NCBI Taxonomy" id="1204725"/>
    <lineage>
        <taxon>Archaea</taxon>
        <taxon>Methanobacteriati</taxon>
        <taxon>Methanobacteriota</taxon>
        <taxon>Methanomada group</taxon>
        <taxon>Methanobacteria</taxon>
        <taxon>Methanobacteriales</taxon>
        <taxon>Methanobacteriaceae</taxon>
        <taxon>Methanobacterium</taxon>
    </lineage>
</organism>
<evidence type="ECO:0000256" key="1">
    <source>
        <dbReference type="SAM" id="MobiDB-lite"/>
    </source>
</evidence>
<name>K2R1J3_METFP</name>
<dbReference type="EMBL" id="AMPO01000009">
    <property type="protein sequence ID" value="EKF85122.1"/>
    <property type="molecule type" value="Genomic_DNA"/>
</dbReference>
<sequence>MKKRITILLFFIAIIASSGCTNSDNDQNATTELNRTDSSSGSGSGSTGGSSSGGSSGSGEGTLIDSGKTSGPTTELLSGETYEWKTYKINDNKIVMYSTFTNTDGKVVKQTNTWEKAPNDPDQLIQITVIPKESGTSSWEHQTSNQGYSTVLNYYWHVRGSGFGGPIH</sequence>
<protein>
    <submittedName>
        <fullName evidence="2">Uncharacterized protein</fullName>
    </submittedName>
</protein>